<name>A0A0D9WB08_9ORYZ</name>
<keyword evidence="2" id="KW-1185">Reference proteome</keyword>
<dbReference type="HOGENOM" id="CLU_2162051_0_0_1"/>
<dbReference type="Proteomes" id="UP000032180">
    <property type="component" value="Chromosome 4"/>
</dbReference>
<reference evidence="2" key="2">
    <citation type="submission" date="2013-12" db="EMBL/GenBank/DDBJ databases">
        <authorList>
            <person name="Yu Y."/>
            <person name="Lee S."/>
            <person name="de Baynast K."/>
            <person name="Wissotski M."/>
            <person name="Liu L."/>
            <person name="Talag J."/>
            <person name="Goicoechea J."/>
            <person name="Angelova A."/>
            <person name="Jetty R."/>
            <person name="Kudrna D."/>
            <person name="Golser W."/>
            <person name="Rivera L."/>
            <person name="Zhang J."/>
            <person name="Wing R."/>
        </authorList>
    </citation>
    <scope>NUCLEOTIDE SEQUENCE</scope>
</reference>
<reference evidence="1" key="3">
    <citation type="submission" date="2015-04" db="UniProtKB">
        <authorList>
            <consortium name="EnsemblPlants"/>
        </authorList>
    </citation>
    <scope>IDENTIFICATION</scope>
</reference>
<dbReference type="AlphaFoldDB" id="A0A0D9WB08"/>
<organism evidence="1 2">
    <name type="scientific">Leersia perrieri</name>
    <dbReference type="NCBI Taxonomy" id="77586"/>
    <lineage>
        <taxon>Eukaryota</taxon>
        <taxon>Viridiplantae</taxon>
        <taxon>Streptophyta</taxon>
        <taxon>Embryophyta</taxon>
        <taxon>Tracheophyta</taxon>
        <taxon>Spermatophyta</taxon>
        <taxon>Magnoliopsida</taxon>
        <taxon>Liliopsida</taxon>
        <taxon>Poales</taxon>
        <taxon>Poaceae</taxon>
        <taxon>BOP clade</taxon>
        <taxon>Oryzoideae</taxon>
        <taxon>Oryzeae</taxon>
        <taxon>Oryzinae</taxon>
        <taxon>Leersia</taxon>
    </lineage>
</organism>
<sequence>MFGWAKRGAINSRPGYGGKKKAHNCLSVILTTRGHCVPCVRLPLPPDLSSSSSRRDARVCVCVCVRRRPLTPSPPNPAPPPPIPNPVARVPVAGWGGSSCCGFRRILPRRN</sequence>
<dbReference type="EnsemblPlants" id="LPERR04G24690.8">
    <property type="protein sequence ID" value="LPERR04G24690.8"/>
    <property type="gene ID" value="LPERR04G24690"/>
</dbReference>
<evidence type="ECO:0000313" key="2">
    <source>
        <dbReference type="Proteomes" id="UP000032180"/>
    </source>
</evidence>
<accession>A0A0D9WB08</accession>
<reference evidence="1 2" key="1">
    <citation type="submission" date="2012-08" db="EMBL/GenBank/DDBJ databases">
        <title>Oryza genome evolution.</title>
        <authorList>
            <person name="Wing R.A."/>
        </authorList>
    </citation>
    <scope>NUCLEOTIDE SEQUENCE</scope>
</reference>
<evidence type="ECO:0000313" key="1">
    <source>
        <dbReference type="EnsemblPlants" id="LPERR04G24690.8"/>
    </source>
</evidence>
<dbReference type="Gramene" id="LPERR04G24690.8">
    <property type="protein sequence ID" value="LPERR04G24690.8"/>
    <property type="gene ID" value="LPERR04G24690"/>
</dbReference>
<protein>
    <submittedName>
        <fullName evidence="1">Uncharacterized protein</fullName>
    </submittedName>
</protein>
<proteinExistence type="predicted"/>